<organism evidence="2 3">
    <name type="scientific">Lachnellula suecica</name>
    <dbReference type="NCBI Taxonomy" id="602035"/>
    <lineage>
        <taxon>Eukaryota</taxon>
        <taxon>Fungi</taxon>
        <taxon>Dikarya</taxon>
        <taxon>Ascomycota</taxon>
        <taxon>Pezizomycotina</taxon>
        <taxon>Leotiomycetes</taxon>
        <taxon>Helotiales</taxon>
        <taxon>Lachnaceae</taxon>
        <taxon>Lachnellula</taxon>
    </lineage>
</organism>
<dbReference type="InterPro" id="IPR031804">
    <property type="entry name" value="DUF4743"/>
</dbReference>
<feature type="domain" description="Nudix hydrolase" evidence="1">
    <location>
        <begin position="130"/>
        <end position="274"/>
    </location>
</feature>
<dbReference type="InterPro" id="IPR000086">
    <property type="entry name" value="NUDIX_hydrolase_dom"/>
</dbReference>
<dbReference type="Proteomes" id="UP000469558">
    <property type="component" value="Unassembled WGS sequence"/>
</dbReference>
<dbReference type="AlphaFoldDB" id="A0A8T9CF47"/>
<keyword evidence="3" id="KW-1185">Reference proteome</keyword>
<protein>
    <recommendedName>
        <fullName evidence="1">Nudix hydrolase domain-containing protein</fullName>
    </recommendedName>
</protein>
<dbReference type="Gene3D" id="3.90.79.10">
    <property type="entry name" value="Nucleoside Triphosphate Pyrophosphohydrolase"/>
    <property type="match status" value="1"/>
</dbReference>
<comment type="caution">
    <text evidence="2">The sequence shown here is derived from an EMBL/GenBank/DDBJ whole genome shotgun (WGS) entry which is preliminary data.</text>
</comment>
<dbReference type="FunFam" id="3.90.79.10:FF:000019">
    <property type="entry name" value="Thiamin pyrophosphokinase, putative"/>
    <property type="match status" value="1"/>
</dbReference>
<evidence type="ECO:0000259" key="1">
    <source>
        <dbReference type="PROSITE" id="PS51462"/>
    </source>
</evidence>
<dbReference type="EMBL" id="QGMK01000147">
    <property type="protein sequence ID" value="TVY83846.1"/>
    <property type="molecule type" value="Genomic_DNA"/>
</dbReference>
<dbReference type="CDD" id="cd03676">
    <property type="entry name" value="NUDIX_Tnr3_like"/>
    <property type="match status" value="1"/>
</dbReference>
<dbReference type="PROSITE" id="PS51462">
    <property type="entry name" value="NUDIX"/>
    <property type="match status" value="1"/>
</dbReference>
<sequence>MRTLLDVVKEIDNISFPYHNSADHDQYVDELWRFYLPEDPRPYGYIPKFVVEAMPWSADFHIDDKSVPKKVQLLTNSPADANKAIAHLLQTAREKRLFKCLEGWRNEEYRILGAKSVIKIERAGAGLLGITTTGVHMTVYTRSSTREILLWAPKRSMTTKNNPGKLDTSVAGGVPAGVKPFECLVKEAAEEASLPQELTTASAKSVGCVMEFNVKDGGNGLLEPSLKYVYDMEVDDVELRPGDSEVEEFCLMTPSEVKKNILEGNYKPMCVMVLVDFFVRHGILTIENEEDYAELVARTHRNLPFPTSSK</sequence>
<gene>
    <name evidence="2" type="primary">YJR142W_2</name>
    <name evidence="2" type="ORF">LSUE1_G001621</name>
</gene>
<dbReference type="PANTHER" id="PTHR13622:SF11">
    <property type="entry name" value="THIAMIN PYROPHOSPHOKINASE"/>
    <property type="match status" value="1"/>
</dbReference>
<accession>A0A8T9CF47</accession>
<dbReference type="PANTHER" id="PTHR13622">
    <property type="entry name" value="THIAMIN PYROPHOSPHOKINASE"/>
    <property type="match status" value="1"/>
</dbReference>
<name>A0A8T9CF47_9HELO</name>
<dbReference type="SUPFAM" id="SSF55811">
    <property type="entry name" value="Nudix"/>
    <property type="match status" value="1"/>
</dbReference>
<dbReference type="Pfam" id="PF15916">
    <property type="entry name" value="DUF4743"/>
    <property type="match status" value="1"/>
</dbReference>
<evidence type="ECO:0000313" key="2">
    <source>
        <dbReference type="EMBL" id="TVY83846.1"/>
    </source>
</evidence>
<dbReference type="Pfam" id="PF00293">
    <property type="entry name" value="NUDIX"/>
    <property type="match status" value="1"/>
</dbReference>
<reference evidence="2 3" key="1">
    <citation type="submission" date="2018-05" db="EMBL/GenBank/DDBJ databases">
        <title>Genome sequencing and assembly of the regulated plant pathogen Lachnellula willkommii and related sister species for the development of diagnostic species identification markers.</title>
        <authorList>
            <person name="Giroux E."/>
            <person name="Bilodeau G."/>
        </authorList>
    </citation>
    <scope>NUCLEOTIDE SEQUENCE [LARGE SCALE GENOMIC DNA]</scope>
    <source>
        <strain evidence="2 3">CBS 268.59</strain>
    </source>
</reference>
<proteinExistence type="predicted"/>
<evidence type="ECO:0000313" key="3">
    <source>
        <dbReference type="Proteomes" id="UP000469558"/>
    </source>
</evidence>
<dbReference type="OrthoDB" id="10261522at2759"/>
<dbReference type="GO" id="GO:0044715">
    <property type="term" value="F:8-oxo-dGDP phosphatase activity"/>
    <property type="evidence" value="ECO:0007669"/>
    <property type="project" value="UniProtKB-ARBA"/>
</dbReference>
<dbReference type="InterPro" id="IPR015797">
    <property type="entry name" value="NUDIX_hydrolase-like_dom_sf"/>
</dbReference>